<keyword evidence="5" id="KW-1185">Reference proteome</keyword>
<dbReference type="PANTHER" id="PTHR11106:SF27">
    <property type="entry name" value="MACRO DOMAIN-CONTAINING PROTEIN"/>
    <property type="match status" value="1"/>
</dbReference>
<dbReference type="AlphaFoldDB" id="F8L9L8"/>
<evidence type="ECO:0000313" key="4">
    <source>
        <dbReference type="EMBL" id="CCB89555.1"/>
    </source>
</evidence>
<dbReference type="KEGG" id="sng:SNE_A16780"/>
<name>F8L9L8_SIMNZ</name>
<protein>
    <submittedName>
        <fullName evidence="4">UPF0189 protein FN1951</fullName>
    </submittedName>
</protein>
<dbReference type="eggNOG" id="COG2110">
    <property type="taxonomic scope" value="Bacteria"/>
</dbReference>
<sequence>MIKPIFNTYNKANLILYPLTGAVTGILISKSVVPLNPWQSALWVGALTSTTAIAEYGFESLLKLDENQFAKVAFGVGVTAAIYFSSLTTNGVSLLGRLSHEITNECMRTLLICSLISYSLVAFQQPQPINIKKTPLQTPPSVKKTPTPNIESPPVSTTNKLPEKATVQKTTVQALYGDIMLFPVEAIVNAANEALLGGGGIDGAIHAKAGNALYNECEKIPLLKGSSKDRIKTGDAVITSSYKIQEDQPTIKYVVHTAGPLSSTPNRKEILASAYRNSMAVAMQKGVKSIAFPAISVGIFGYPFEEAQKIAYQTVRDFIEMHPKAFDTVLFSYLTSDIDEAKATVINATWKKTF</sequence>
<dbReference type="RefSeq" id="WP_013944021.1">
    <property type="nucleotide sequence ID" value="NC_015713.1"/>
</dbReference>
<organism evidence="4 5">
    <name type="scientific">Simkania negevensis (strain ATCC VR-1471 / DSM 27360 / Z)</name>
    <dbReference type="NCBI Taxonomy" id="331113"/>
    <lineage>
        <taxon>Bacteria</taxon>
        <taxon>Pseudomonadati</taxon>
        <taxon>Chlamydiota</taxon>
        <taxon>Chlamydiia</taxon>
        <taxon>Parachlamydiales</taxon>
        <taxon>Simkaniaceae</taxon>
        <taxon>Simkania</taxon>
    </lineage>
</organism>
<dbReference type="SUPFAM" id="SSF52949">
    <property type="entry name" value="Macro domain-like"/>
    <property type="match status" value="1"/>
</dbReference>
<dbReference type="STRING" id="331113.SNE_A16780"/>
<dbReference type="EMBL" id="FR872582">
    <property type="protein sequence ID" value="CCB89555.1"/>
    <property type="molecule type" value="Genomic_DNA"/>
</dbReference>
<dbReference type="InterPro" id="IPR002589">
    <property type="entry name" value="Macro_dom"/>
</dbReference>
<keyword evidence="2" id="KW-0812">Transmembrane</keyword>
<dbReference type="PANTHER" id="PTHR11106">
    <property type="entry name" value="GANGLIOSIDE INDUCED DIFFERENTIATION ASSOCIATED PROTEIN 2-RELATED"/>
    <property type="match status" value="1"/>
</dbReference>
<feature type="transmembrane region" description="Helical" evidence="2">
    <location>
        <begin position="70"/>
        <end position="87"/>
    </location>
</feature>
<keyword evidence="2" id="KW-0472">Membrane</keyword>
<dbReference type="Proteomes" id="UP000000496">
    <property type="component" value="Chromosome gsn.131"/>
</dbReference>
<keyword evidence="2" id="KW-1133">Transmembrane helix</keyword>
<dbReference type="Gene3D" id="3.40.220.10">
    <property type="entry name" value="Leucine Aminopeptidase, subunit E, domain 1"/>
    <property type="match status" value="1"/>
</dbReference>
<evidence type="ECO:0000256" key="2">
    <source>
        <dbReference type="SAM" id="Phobius"/>
    </source>
</evidence>
<reference key="1">
    <citation type="journal article" date="2011" name="Mol. Biol. Evol.">
        <title>Unity in variety -- the pan-genome of the Chlamydiae.</title>
        <authorList>
            <person name="Collingro A."/>
            <person name="Tischler P."/>
            <person name="Weinmaier T."/>
            <person name="Penz T."/>
            <person name="Heinz E."/>
            <person name="Brunham R.C."/>
            <person name="Read T.D."/>
            <person name="Bavoil P.M."/>
            <person name="Sachse K."/>
            <person name="Kahane S."/>
            <person name="Friedman M.G."/>
            <person name="Rattei T."/>
            <person name="Myers G.S.A."/>
            <person name="Horn M."/>
        </authorList>
    </citation>
    <scope>NUCLEOTIDE SEQUENCE</scope>
    <source>
        <strain>Z</strain>
    </source>
</reference>
<feature type="transmembrane region" description="Helical" evidence="2">
    <location>
        <begin position="12"/>
        <end position="29"/>
    </location>
</feature>
<dbReference type="InterPro" id="IPR043472">
    <property type="entry name" value="Macro_dom-like"/>
</dbReference>
<dbReference type="SMART" id="SM00506">
    <property type="entry name" value="A1pp"/>
    <property type="match status" value="1"/>
</dbReference>
<accession>F8L9L8</accession>
<feature type="compositionally biased region" description="Polar residues" evidence="1">
    <location>
        <begin position="135"/>
        <end position="159"/>
    </location>
</feature>
<evidence type="ECO:0000259" key="3">
    <source>
        <dbReference type="PROSITE" id="PS51154"/>
    </source>
</evidence>
<gene>
    <name evidence="4" type="ordered locus">SNE_A16780</name>
</gene>
<reference evidence="4 5" key="2">
    <citation type="journal article" date="2011" name="Mol. Biol. Evol.">
        <title>Unity in variety--the pan-genome of the Chlamydiae.</title>
        <authorList>
            <person name="Collingro A."/>
            <person name="Tischler P."/>
            <person name="Weinmaier T."/>
            <person name="Penz T."/>
            <person name="Heinz E."/>
            <person name="Brunham R.C."/>
            <person name="Read T.D."/>
            <person name="Bavoil P.M."/>
            <person name="Sachse K."/>
            <person name="Kahane S."/>
            <person name="Friedman M.G."/>
            <person name="Rattei T."/>
            <person name="Myers G.S."/>
            <person name="Horn M."/>
        </authorList>
    </citation>
    <scope>NUCLEOTIDE SEQUENCE [LARGE SCALE GENOMIC DNA]</scope>
    <source>
        <strain evidence="5">ATCC VR-1471 / Z</strain>
    </source>
</reference>
<evidence type="ECO:0000256" key="1">
    <source>
        <dbReference type="SAM" id="MobiDB-lite"/>
    </source>
</evidence>
<proteinExistence type="predicted"/>
<dbReference type="PROSITE" id="PS51154">
    <property type="entry name" value="MACRO"/>
    <property type="match status" value="1"/>
</dbReference>
<feature type="region of interest" description="Disordered" evidence="1">
    <location>
        <begin position="133"/>
        <end position="159"/>
    </location>
</feature>
<dbReference type="OrthoDB" id="6194521at2"/>
<evidence type="ECO:0000313" key="5">
    <source>
        <dbReference type="Proteomes" id="UP000000496"/>
    </source>
</evidence>
<dbReference type="HOGENOM" id="CLU_782782_0_0_0"/>
<feature type="domain" description="Macro" evidence="3">
    <location>
        <begin position="159"/>
        <end position="334"/>
    </location>
</feature>
<dbReference type="Pfam" id="PF01661">
    <property type="entry name" value="Macro"/>
    <property type="match status" value="1"/>
</dbReference>